<dbReference type="InterPro" id="IPR013783">
    <property type="entry name" value="Ig-like_fold"/>
</dbReference>
<keyword evidence="1" id="KW-0472">Membrane</keyword>
<dbReference type="InterPro" id="IPR014756">
    <property type="entry name" value="Ig_E-set"/>
</dbReference>
<feature type="domain" description="IPT/TIG" evidence="2">
    <location>
        <begin position="84"/>
        <end position="171"/>
    </location>
</feature>
<keyword evidence="1" id="KW-0812">Transmembrane</keyword>
<organism evidence="3 4">
    <name type="scientific">Tritrichomonas musculus</name>
    <dbReference type="NCBI Taxonomy" id="1915356"/>
    <lineage>
        <taxon>Eukaryota</taxon>
        <taxon>Metamonada</taxon>
        <taxon>Parabasalia</taxon>
        <taxon>Tritrichomonadida</taxon>
        <taxon>Tritrichomonadidae</taxon>
        <taxon>Tritrichomonas</taxon>
    </lineage>
</organism>
<gene>
    <name evidence="3" type="ORF">M9Y10_028348</name>
</gene>
<protein>
    <recommendedName>
        <fullName evidence="2">IPT/TIG domain-containing protein</fullName>
    </recommendedName>
</protein>
<proteinExistence type="predicted"/>
<keyword evidence="1" id="KW-1133">Transmembrane helix</keyword>
<feature type="transmembrane region" description="Helical" evidence="1">
    <location>
        <begin position="200"/>
        <end position="221"/>
    </location>
</feature>
<evidence type="ECO:0000256" key="1">
    <source>
        <dbReference type="SAM" id="Phobius"/>
    </source>
</evidence>
<dbReference type="Pfam" id="PF01833">
    <property type="entry name" value="TIG"/>
    <property type="match status" value="1"/>
</dbReference>
<dbReference type="InterPro" id="IPR002909">
    <property type="entry name" value="IPT_dom"/>
</dbReference>
<evidence type="ECO:0000313" key="4">
    <source>
        <dbReference type="Proteomes" id="UP001470230"/>
    </source>
</evidence>
<evidence type="ECO:0000259" key="2">
    <source>
        <dbReference type="Pfam" id="PF01833"/>
    </source>
</evidence>
<evidence type="ECO:0000313" key="3">
    <source>
        <dbReference type="EMBL" id="KAK8891143.1"/>
    </source>
</evidence>
<accession>A0ABR2KJ08</accession>
<name>A0ABR2KJ08_9EUKA</name>
<keyword evidence="4" id="KW-1185">Reference proteome</keyword>
<reference evidence="3 4" key="1">
    <citation type="submission" date="2024-04" db="EMBL/GenBank/DDBJ databases">
        <title>Tritrichomonas musculus Genome.</title>
        <authorList>
            <person name="Alves-Ferreira E."/>
            <person name="Grigg M."/>
            <person name="Lorenzi H."/>
            <person name="Galac M."/>
        </authorList>
    </citation>
    <scope>NUCLEOTIDE SEQUENCE [LARGE SCALE GENOMIC DNA]</scope>
    <source>
        <strain evidence="3 4">EAF2021</strain>
    </source>
</reference>
<dbReference type="Gene3D" id="2.60.40.10">
    <property type="entry name" value="Immunoglobulins"/>
    <property type="match status" value="1"/>
</dbReference>
<dbReference type="SUPFAM" id="SSF81296">
    <property type="entry name" value="E set domains"/>
    <property type="match status" value="1"/>
</dbReference>
<dbReference type="Proteomes" id="UP001470230">
    <property type="component" value="Unassembled WGS sequence"/>
</dbReference>
<dbReference type="EMBL" id="JAPFFF010000004">
    <property type="protein sequence ID" value="KAK8891143.1"/>
    <property type="molecule type" value="Genomic_DNA"/>
</dbReference>
<comment type="caution">
    <text evidence="3">The sequence shown here is derived from an EMBL/GenBank/DDBJ whole genome shotgun (WGS) entry which is preliminary data.</text>
</comment>
<sequence length="240" mass="27003">MNIFLYYIIKLAASSYCDGLNTVFAFNNECVCIDGFPFGDPESKEGCYRCDEKCHRLAKCEYPGKCVCIPPYHGDGIDCVADIPQLTSVSPTNGSTLGGTDIEIYYNYSTFNDEKIPETAYCRFGSLVVRSESVSDSIITCKTPPHCAKPAFLSISFDTISWSKDDVFFTFVEIQENKKNYDNTQNVIVDEMGSNRNKNFGLLLVSIICFILLSSLFAILLKRFKAEKIPFAFRRKAIMD</sequence>